<dbReference type="InterPro" id="IPR051179">
    <property type="entry name" value="WD_repeat_multifunction"/>
</dbReference>
<dbReference type="InterPro" id="IPR036322">
    <property type="entry name" value="WD40_repeat_dom_sf"/>
</dbReference>
<accession>A0AAD9UQ74</accession>
<keyword evidence="1" id="KW-0853">WD repeat</keyword>
<dbReference type="KEGG" id="bdw:94334892"/>
<organism evidence="4 5">
    <name type="scientific">Babesia duncani</name>
    <dbReference type="NCBI Taxonomy" id="323732"/>
    <lineage>
        <taxon>Eukaryota</taxon>
        <taxon>Sar</taxon>
        <taxon>Alveolata</taxon>
        <taxon>Apicomplexa</taxon>
        <taxon>Aconoidasida</taxon>
        <taxon>Piroplasmida</taxon>
        <taxon>Babesiidae</taxon>
        <taxon>Babesia</taxon>
    </lineage>
</organism>
<comment type="caution">
    <text evidence="4">The sequence shown here is derived from an EMBL/GenBank/DDBJ whole genome shotgun (WGS) entry which is preliminary data.</text>
</comment>
<dbReference type="SUPFAM" id="SSF50978">
    <property type="entry name" value="WD40 repeat-like"/>
    <property type="match status" value="1"/>
</dbReference>
<keyword evidence="5" id="KW-1185">Reference proteome</keyword>
<dbReference type="Pfam" id="PF00400">
    <property type="entry name" value="WD40"/>
    <property type="match status" value="4"/>
</dbReference>
<dbReference type="EMBL" id="JALLKP010000001">
    <property type="protein sequence ID" value="KAK2197592.1"/>
    <property type="molecule type" value="Genomic_DNA"/>
</dbReference>
<name>A0AAD9UQ74_9APIC</name>
<dbReference type="GeneID" id="94334892"/>
<gene>
    <name evidence="4" type="ORF">BdWA1_000594</name>
</gene>
<dbReference type="RefSeq" id="XP_067804434.1">
    <property type="nucleotide sequence ID" value="XM_067945643.1"/>
</dbReference>
<dbReference type="Proteomes" id="UP001214638">
    <property type="component" value="Unassembled WGS sequence"/>
</dbReference>
<evidence type="ECO:0000313" key="4">
    <source>
        <dbReference type="EMBL" id="KAK2197592.1"/>
    </source>
</evidence>
<reference evidence="4" key="1">
    <citation type="journal article" date="2023" name="Nat. Microbiol.">
        <title>Babesia duncani multi-omics identifies virulence factors and drug targets.</title>
        <authorList>
            <person name="Singh P."/>
            <person name="Lonardi S."/>
            <person name="Liang Q."/>
            <person name="Vydyam P."/>
            <person name="Khabirova E."/>
            <person name="Fang T."/>
            <person name="Gihaz S."/>
            <person name="Thekkiniath J."/>
            <person name="Munshi M."/>
            <person name="Abel S."/>
            <person name="Ciampossin L."/>
            <person name="Batugedara G."/>
            <person name="Gupta M."/>
            <person name="Lu X.M."/>
            <person name="Lenz T."/>
            <person name="Chakravarty S."/>
            <person name="Cornillot E."/>
            <person name="Hu Y."/>
            <person name="Ma W."/>
            <person name="Gonzalez L.M."/>
            <person name="Sanchez S."/>
            <person name="Estrada K."/>
            <person name="Sanchez-Flores A."/>
            <person name="Montero E."/>
            <person name="Harb O.S."/>
            <person name="Le Roch K.G."/>
            <person name="Mamoun C.B."/>
        </authorList>
    </citation>
    <scope>NUCLEOTIDE SEQUENCE</scope>
    <source>
        <strain evidence="4">WA1</strain>
    </source>
</reference>
<feature type="region of interest" description="Disordered" evidence="3">
    <location>
        <begin position="1"/>
        <end position="21"/>
    </location>
</feature>
<dbReference type="PANTHER" id="PTHR19857">
    <property type="entry name" value="MITOCHONDRIAL DIVISION PROTEIN 1-RELATED"/>
    <property type="match status" value="1"/>
</dbReference>
<dbReference type="AlphaFoldDB" id="A0AAD9UQ74"/>
<evidence type="ECO:0000313" key="5">
    <source>
        <dbReference type="Proteomes" id="UP001214638"/>
    </source>
</evidence>
<evidence type="ECO:0000256" key="3">
    <source>
        <dbReference type="SAM" id="MobiDB-lite"/>
    </source>
</evidence>
<sequence>MGTESQFDDSESEINLDDEQDDIIFLESDEEIEHFSDDLEDSQDPNQQLPPESDYVCWKAQFQDELCSLSVHLNFPSVAHVAVGTCGNQGFILNFSNDEGEPKQLGEFKETISSCAFSPNNQYLALACLDGNVFIYSSDTYQLQHTIDGPQDGVEWLSWSIDGSLLVFGGVDCTCFVWSRDSNVTCSITTGANTQCGALATYDDTTNAIIGSDGGIVTLCNVLPGAQVVNIRKVTTGQDDVISLDWHPTIQMIIVGSSDGGIYFCNFAKSMPVASFPDAHGACIESVKFQPRGSNGTMAGSCGADGKIIIWDCSNFTKLSTLELETSLVKLLWHPTRPLVIAANHKGEIIVAKCGRILRTVPVHGDIILDAAILNCGQDYVAVISASQDGTICISRDLFQDA</sequence>
<dbReference type="SMART" id="SM00320">
    <property type="entry name" value="WD40"/>
    <property type="match status" value="5"/>
</dbReference>
<dbReference type="Gene3D" id="2.130.10.10">
    <property type="entry name" value="YVTN repeat-like/Quinoprotein amine dehydrogenase"/>
    <property type="match status" value="2"/>
</dbReference>
<dbReference type="InterPro" id="IPR001680">
    <property type="entry name" value="WD40_rpt"/>
</dbReference>
<proteinExistence type="predicted"/>
<dbReference type="InterPro" id="IPR015943">
    <property type="entry name" value="WD40/YVTN_repeat-like_dom_sf"/>
</dbReference>
<evidence type="ECO:0000256" key="2">
    <source>
        <dbReference type="ARBA" id="ARBA00022737"/>
    </source>
</evidence>
<keyword evidence="2" id="KW-0677">Repeat</keyword>
<dbReference type="PANTHER" id="PTHR19857:SF8">
    <property type="entry name" value="ANGIO-ASSOCIATED MIGRATORY CELL PROTEIN"/>
    <property type="match status" value="1"/>
</dbReference>
<evidence type="ECO:0000256" key="1">
    <source>
        <dbReference type="ARBA" id="ARBA00022574"/>
    </source>
</evidence>
<protein>
    <submittedName>
        <fullName evidence="4">Bifunctional WD40-YVTN repeat-like-containing domain superfamily/WD40 repeat/WD40-repeat-containing domain superfamily</fullName>
    </submittedName>
</protein>